<dbReference type="OrthoDB" id="3182677at2759"/>
<dbReference type="InterPro" id="IPR011009">
    <property type="entry name" value="Kinase-like_dom_sf"/>
</dbReference>
<dbReference type="AlphaFoldDB" id="A0A9P6L9Q1"/>
<feature type="domain" description="Fungal-type protein kinase" evidence="2">
    <location>
        <begin position="389"/>
        <end position="632"/>
    </location>
</feature>
<dbReference type="EMBL" id="WIUZ02000004">
    <property type="protein sequence ID" value="KAF9788631.1"/>
    <property type="molecule type" value="Genomic_DNA"/>
</dbReference>
<dbReference type="Proteomes" id="UP000736335">
    <property type="component" value="Unassembled WGS sequence"/>
</dbReference>
<feature type="region of interest" description="Disordered" evidence="1">
    <location>
        <begin position="304"/>
        <end position="345"/>
    </location>
</feature>
<dbReference type="PANTHER" id="PTHR38248">
    <property type="entry name" value="FUNK1 6"/>
    <property type="match status" value="1"/>
</dbReference>
<organism evidence="3 4">
    <name type="scientific">Thelephora terrestris</name>
    <dbReference type="NCBI Taxonomy" id="56493"/>
    <lineage>
        <taxon>Eukaryota</taxon>
        <taxon>Fungi</taxon>
        <taxon>Dikarya</taxon>
        <taxon>Basidiomycota</taxon>
        <taxon>Agaricomycotina</taxon>
        <taxon>Agaricomycetes</taxon>
        <taxon>Thelephorales</taxon>
        <taxon>Thelephoraceae</taxon>
        <taxon>Thelephora</taxon>
    </lineage>
</organism>
<feature type="domain" description="Fungal-type protein kinase" evidence="2">
    <location>
        <begin position="174"/>
        <end position="299"/>
    </location>
</feature>
<proteinExistence type="predicted"/>
<protein>
    <recommendedName>
        <fullName evidence="2">Fungal-type protein kinase domain-containing protein</fullName>
    </recommendedName>
</protein>
<evidence type="ECO:0000313" key="4">
    <source>
        <dbReference type="Proteomes" id="UP000736335"/>
    </source>
</evidence>
<dbReference type="SUPFAM" id="SSF56112">
    <property type="entry name" value="Protein kinase-like (PK-like)"/>
    <property type="match status" value="1"/>
</dbReference>
<feature type="compositionally biased region" description="Polar residues" evidence="1">
    <location>
        <begin position="336"/>
        <end position="345"/>
    </location>
</feature>
<gene>
    <name evidence="3" type="ORF">BJ322DRAFT_650998</name>
</gene>
<evidence type="ECO:0000256" key="1">
    <source>
        <dbReference type="SAM" id="MobiDB-lite"/>
    </source>
</evidence>
<evidence type="ECO:0000313" key="3">
    <source>
        <dbReference type="EMBL" id="KAF9788631.1"/>
    </source>
</evidence>
<reference evidence="3" key="2">
    <citation type="submission" date="2020-11" db="EMBL/GenBank/DDBJ databases">
        <authorList>
            <consortium name="DOE Joint Genome Institute"/>
            <person name="Kuo A."/>
            <person name="Miyauchi S."/>
            <person name="Kiss E."/>
            <person name="Drula E."/>
            <person name="Kohler A."/>
            <person name="Sanchez-Garcia M."/>
            <person name="Andreopoulos B."/>
            <person name="Barry K.W."/>
            <person name="Bonito G."/>
            <person name="Buee M."/>
            <person name="Carver A."/>
            <person name="Chen C."/>
            <person name="Cichocki N."/>
            <person name="Clum A."/>
            <person name="Culley D."/>
            <person name="Crous P.W."/>
            <person name="Fauchery L."/>
            <person name="Girlanda M."/>
            <person name="Hayes R."/>
            <person name="Keri Z."/>
            <person name="Labutti K."/>
            <person name="Lipzen A."/>
            <person name="Lombard V."/>
            <person name="Magnuson J."/>
            <person name="Maillard F."/>
            <person name="Morin E."/>
            <person name="Murat C."/>
            <person name="Nolan M."/>
            <person name="Ohm R."/>
            <person name="Pangilinan J."/>
            <person name="Pereira M."/>
            <person name="Perotto S."/>
            <person name="Peter M."/>
            <person name="Riley R."/>
            <person name="Sitrit Y."/>
            <person name="Stielow B."/>
            <person name="Szollosi G."/>
            <person name="Zifcakova L."/>
            <person name="Stursova M."/>
            <person name="Spatafora J.W."/>
            <person name="Tedersoo L."/>
            <person name="Vaario L.-M."/>
            <person name="Yamada A."/>
            <person name="Yan M."/>
            <person name="Wang P."/>
            <person name="Xu J."/>
            <person name="Bruns T."/>
            <person name="Baldrian P."/>
            <person name="Vilgalys R."/>
            <person name="Henrissat B."/>
            <person name="Grigoriev I.V."/>
            <person name="Hibbett D."/>
            <person name="Nagy L.G."/>
            <person name="Martin F.M."/>
        </authorList>
    </citation>
    <scope>NUCLEOTIDE SEQUENCE</scope>
    <source>
        <strain evidence="3">UH-Tt-Lm1</strain>
    </source>
</reference>
<keyword evidence="4" id="KW-1185">Reference proteome</keyword>
<name>A0A9P6L9Q1_9AGAM</name>
<evidence type="ECO:0000259" key="2">
    <source>
        <dbReference type="Pfam" id="PF17667"/>
    </source>
</evidence>
<dbReference type="InterPro" id="IPR040976">
    <property type="entry name" value="Pkinase_fungal"/>
</dbReference>
<dbReference type="Pfam" id="PF17667">
    <property type="entry name" value="Pkinase_fungal"/>
    <property type="match status" value="2"/>
</dbReference>
<sequence length="752" mass="84665">MAPNVKKEIADQTFLFSSSELARTLSPKKPKINAVLSEGFFGIDDYDCTVDGEAFGDALDNLVAQLPSFSLTTGTAEQACNESLAKFLTESVTACHDVLDKQNEFSERPERWYNDLEFVVGTPMADGTEGAAALKPDIMGGNGISKLDGALFWKPPTDQLAHQTMLPVGVGNCWRKMVAHAATYARGLFGANPMRVFALILGFNCDNNQLRFLVFHRGGLAASHPYDLTQEDGLKEVARLLLTLASWRTAAEAGFITCGNDTTHLLPVDKEGEQYVRATVKEILFQSLCVRGRMTQVFLLLLPTDTPKPTTTPREKGKSVSEEQLPGPATVRSGPKTGSSENVPSLSKVLEQTKGEQVQTGPDAHLKCFKPFNFQSSDGSPVLSDLTGTVVLKASWPSIDRRKNEADMFKDCGGQYGVMPDVSSYEVTGEHGEAISNILFFPKEHEIIDHHWPLFTSVPPKTRNIRTYQQYIFTRCGKPLTTAENPRQLSRGLRDCLLGWLSLYMCGYLHRDPSLGNVLLAPGENKEGFKIPDVFLDHVSSLPDSTAAEEIKEQCGKVEELVAKLGVSTKSFAVITDGDLSISWEKYWDVDRRGFKLGTPEFMSRTLLVIPRDYLHSPVDDLESFFWVALWSVVFNETSGEEWEVECWVRDSLMRNEKDVAIRRFLYLEIEERRNQVTQRFQAFIEDWWEKVQLLHEQWRKEVFVKRPRDADAKYYLPHFHRFALRGVVNVLEVLDQHWGGEISWESWGRPE</sequence>
<dbReference type="PANTHER" id="PTHR38248:SF2">
    <property type="entry name" value="FUNK1 11"/>
    <property type="match status" value="1"/>
</dbReference>
<reference evidence="3" key="1">
    <citation type="journal article" date="2020" name="Nat. Commun.">
        <title>Large-scale genome sequencing of mycorrhizal fungi provides insights into the early evolution of symbiotic traits.</title>
        <authorList>
            <person name="Miyauchi S."/>
            <person name="Kiss E."/>
            <person name="Kuo A."/>
            <person name="Drula E."/>
            <person name="Kohler A."/>
            <person name="Sanchez-Garcia M."/>
            <person name="Morin E."/>
            <person name="Andreopoulos B."/>
            <person name="Barry K.W."/>
            <person name="Bonito G."/>
            <person name="Buee M."/>
            <person name="Carver A."/>
            <person name="Chen C."/>
            <person name="Cichocki N."/>
            <person name="Clum A."/>
            <person name="Culley D."/>
            <person name="Crous P.W."/>
            <person name="Fauchery L."/>
            <person name="Girlanda M."/>
            <person name="Hayes R.D."/>
            <person name="Keri Z."/>
            <person name="LaButti K."/>
            <person name="Lipzen A."/>
            <person name="Lombard V."/>
            <person name="Magnuson J."/>
            <person name="Maillard F."/>
            <person name="Murat C."/>
            <person name="Nolan M."/>
            <person name="Ohm R.A."/>
            <person name="Pangilinan J."/>
            <person name="Pereira M.F."/>
            <person name="Perotto S."/>
            <person name="Peter M."/>
            <person name="Pfister S."/>
            <person name="Riley R."/>
            <person name="Sitrit Y."/>
            <person name="Stielow J.B."/>
            <person name="Szollosi G."/>
            <person name="Zifcakova L."/>
            <person name="Stursova M."/>
            <person name="Spatafora J.W."/>
            <person name="Tedersoo L."/>
            <person name="Vaario L.M."/>
            <person name="Yamada A."/>
            <person name="Yan M."/>
            <person name="Wang P."/>
            <person name="Xu J."/>
            <person name="Bruns T."/>
            <person name="Baldrian P."/>
            <person name="Vilgalys R."/>
            <person name="Dunand C."/>
            <person name="Henrissat B."/>
            <person name="Grigoriev I.V."/>
            <person name="Hibbett D."/>
            <person name="Nagy L.G."/>
            <person name="Martin F.M."/>
        </authorList>
    </citation>
    <scope>NUCLEOTIDE SEQUENCE</scope>
    <source>
        <strain evidence="3">UH-Tt-Lm1</strain>
    </source>
</reference>
<accession>A0A9P6L9Q1</accession>
<comment type="caution">
    <text evidence="3">The sequence shown here is derived from an EMBL/GenBank/DDBJ whole genome shotgun (WGS) entry which is preliminary data.</text>
</comment>